<dbReference type="Gene3D" id="3.40.140.10">
    <property type="entry name" value="Cytidine Deaminase, domain 2"/>
    <property type="match status" value="1"/>
</dbReference>
<dbReference type="InterPro" id="IPR016193">
    <property type="entry name" value="Cytidine_deaminase-like"/>
</dbReference>
<feature type="domain" description="CMP/dCMP-type deaminase" evidence="1">
    <location>
        <begin position="3"/>
        <end position="126"/>
    </location>
</feature>
<dbReference type="SUPFAM" id="SSF53927">
    <property type="entry name" value="Cytidine deaminase-like"/>
    <property type="match status" value="1"/>
</dbReference>
<organism evidence="2 3">
    <name type="scientific">Phenylobacterium terrae</name>
    <dbReference type="NCBI Taxonomy" id="2665495"/>
    <lineage>
        <taxon>Bacteria</taxon>
        <taxon>Pseudomonadati</taxon>
        <taxon>Pseudomonadota</taxon>
        <taxon>Alphaproteobacteria</taxon>
        <taxon>Caulobacterales</taxon>
        <taxon>Caulobacteraceae</taxon>
        <taxon>Phenylobacterium</taxon>
    </lineage>
</organism>
<name>A0ABW4N045_9CAUL</name>
<comment type="caution">
    <text evidence="2">The sequence shown here is derived from an EMBL/GenBank/DDBJ whole genome shotgun (WGS) entry which is preliminary data.</text>
</comment>
<dbReference type="EMBL" id="JBHUEY010000001">
    <property type="protein sequence ID" value="MFD1782560.1"/>
    <property type="molecule type" value="Genomic_DNA"/>
</dbReference>
<dbReference type="Pfam" id="PF00383">
    <property type="entry name" value="dCMP_cyt_deam_1"/>
    <property type="match status" value="1"/>
</dbReference>
<protein>
    <submittedName>
        <fullName evidence="2">Deaminase</fullName>
    </submittedName>
</protein>
<dbReference type="PANTHER" id="PTHR11079:SF162">
    <property type="entry name" value="RIBOFLAVIN BIOSYNTHESIS PROTEIN PYRD, CHLOROPLASTIC"/>
    <property type="match status" value="1"/>
</dbReference>
<evidence type="ECO:0000313" key="2">
    <source>
        <dbReference type="EMBL" id="MFD1782560.1"/>
    </source>
</evidence>
<keyword evidence="3" id="KW-1185">Reference proteome</keyword>
<accession>A0ABW4N045</accession>
<dbReference type="PANTHER" id="PTHR11079">
    <property type="entry name" value="CYTOSINE DEAMINASE FAMILY MEMBER"/>
    <property type="match status" value="1"/>
</dbReference>
<dbReference type="InterPro" id="IPR002125">
    <property type="entry name" value="CMP_dCMP_dom"/>
</dbReference>
<sequence length="149" mass="14912">MSGADEAFMRRAIAVARAALGTTGVNPSVGCVIVKEGKVVGEAATAAGGRPHAEEQALEAAGEAARGATAYVTLEPCGRRSTPIASCSERLAQAGVARVVVACTDASDYAAGRGGQRLTAAGIPVEIGLLAAEAEAALYADYAPRTLEP</sequence>
<proteinExistence type="predicted"/>
<dbReference type="Proteomes" id="UP001597237">
    <property type="component" value="Unassembled WGS sequence"/>
</dbReference>
<dbReference type="PROSITE" id="PS51747">
    <property type="entry name" value="CYT_DCMP_DEAMINASES_2"/>
    <property type="match status" value="1"/>
</dbReference>
<reference evidence="3" key="1">
    <citation type="journal article" date="2019" name="Int. J. Syst. Evol. Microbiol.">
        <title>The Global Catalogue of Microorganisms (GCM) 10K type strain sequencing project: providing services to taxonomists for standard genome sequencing and annotation.</title>
        <authorList>
            <consortium name="The Broad Institute Genomics Platform"/>
            <consortium name="The Broad Institute Genome Sequencing Center for Infectious Disease"/>
            <person name="Wu L."/>
            <person name="Ma J."/>
        </authorList>
    </citation>
    <scope>NUCLEOTIDE SEQUENCE [LARGE SCALE GENOMIC DNA]</scope>
    <source>
        <strain evidence="3">DFY28</strain>
    </source>
</reference>
<evidence type="ECO:0000313" key="3">
    <source>
        <dbReference type="Proteomes" id="UP001597237"/>
    </source>
</evidence>
<gene>
    <name evidence="2" type="ORF">ACFSC0_04070</name>
</gene>
<evidence type="ECO:0000259" key="1">
    <source>
        <dbReference type="PROSITE" id="PS51747"/>
    </source>
</evidence>
<dbReference type="RefSeq" id="WP_377280388.1">
    <property type="nucleotide sequence ID" value="NZ_JBHRSI010000001.1"/>
</dbReference>